<accession>A0AA35XD99</accession>
<feature type="region of interest" description="Disordered" evidence="1">
    <location>
        <begin position="472"/>
        <end position="508"/>
    </location>
</feature>
<feature type="region of interest" description="Disordered" evidence="1">
    <location>
        <begin position="418"/>
        <end position="440"/>
    </location>
</feature>
<name>A0AA35XD99_GEOBA</name>
<feature type="region of interest" description="Disordered" evidence="1">
    <location>
        <begin position="299"/>
        <end position="376"/>
    </location>
</feature>
<gene>
    <name evidence="2" type="ORF">GBAR_LOCUS29089</name>
</gene>
<evidence type="ECO:0000313" key="2">
    <source>
        <dbReference type="EMBL" id="CAI8053184.1"/>
    </source>
</evidence>
<feature type="compositionally biased region" description="Polar residues" evidence="1">
    <location>
        <begin position="303"/>
        <end position="314"/>
    </location>
</feature>
<feature type="compositionally biased region" description="Basic and acidic residues" evidence="1">
    <location>
        <begin position="327"/>
        <end position="343"/>
    </location>
</feature>
<dbReference type="EMBL" id="CASHTH010004075">
    <property type="protein sequence ID" value="CAI8053184.1"/>
    <property type="molecule type" value="Genomic_DNA"/>
</dbReference>
<protein>
    <submittedName>
        <fullName evidence="2">Uncharacterized protein</fullName>
    </submittedName>
</protein>
<proteinExistence type="predicted"/>
<dbReference type="Proteomes" id="UP001174909">
    <property type="component" value="Unassembled WGS sequence"/>
</dbReference>
<reference evidence="2" key="1">
    <citation type="submission" date="2023-03" db="EMBL/GenBank/DDBJ databases">
        <authorList>
            <person name="Steffen K."/>
            <person name="Cardenas P."/>
        </authorList>
    </citation>
    <scope>NUCLEOTIDE SEQUENCE</scope>
</reference>
<keyword evidence="3" id="KW-1185">Reference proteome</keyword>
<organism evidence="2 3">
    <name type="scientific">Geodia barretti</name>
    <name type="common">Barrett's horny sponge</name>
    <dbReference type="NCBI Taxonomy" id="519541"/>
    <lineage>
        <taxon>Eukaryota</taxon>
        <taxon>Metazoa</taxon>
        <taxon>Porifera</taxon>
        <taxon>Demospongiae</taxon>
        <taxon>Heteroscleromorpha</taxon>
        <taxon>Tetractinellida</taxon>
        <taxon>Astrophorina</taxon>
        <taxon>Geodiidae</taxon>
        <taxon>Geodia</taxon>
    </lineage>
</organism>
<evidence type="ECO:0000313" key="3">
    <source>
        <dbReference type="Proteomes" id="UP001174909"/>
    </source>
</evidence>
<sequence length="695" mass="77705">MDRREPTCDPLSLQKDAVVLGTYETDAFILSLRRRDEFAATHSFGYHRIPHIGVYGMDYSLALPMTLLSLPPTPRYLEKLPPEILDSLGLGHLRGSFTGPPPPSPRHLLSQRIISTLHSHHDLPSELQLREIAREVVKYAIGSAISRLGPTNQLVNSLHVPMTNSLSVPCKEKRPRVVSMASVECEEVEVTASAHRQLKSVSIQIEGTVIEEVEFGEWTEEEEEEDEEEDEVEFEDDVLGKTAKKVVKKALHLACKRWESMNRRSSIDYLIASTKRLKIASPSPPPTLPEEQYEQIVGRDLPSSWTGSKVTSPSPDRGRGLGKKRNRSESHDVMMMKELERFRRAQNMGQEERVFAKPRNTAGRGNGPKRGGPPQLQQQESLGELISDINRLSIQRMESESEDCYSSEDDYTILTGVTKPAGSTSDGSVPTSPMPPPNSPTSLQVMRTGIIRSPSPLLHTVLPSALREIPRYSPSSEEENTTCTSPEFQQRLSSHSMDGDSPTALSLTPHTHDPIFLLPRDTPVPEMDYYIILHTHPPTGLCQKFLCHNTNELNLIYHCWLFPDVPFKPEIVCSEQLEMGLFQPRGVVPIHLDLSDAGVAFNQLQPRTVCVHSCHFSPENAQLQLMQNQQVHTFFSAARHRSRRVVALHLVPGAGEVEEGLRRGLGNCSTLRDLLLHLSRVSPSSTEIVKDLIIP</sequence>
<feature type="compositionally biased region" description="Polar residues" evidence="1">
    <location>
        <begin position="481"/>
        <end position="496"/>
    </location>
</feature>
<evidence type="ECO:0000256" key="1">
    <source>
        <dbReference type="SAM" id="MobiDB-lite"/>
    </source>
</evidence>
<dbReference type="AlphaFoldDB" id="A0AA35XD99"/>
<comment type="caution">
    <text evidence="2">The sequence shown here is derived from an EMBL/GenBank/DDBJ whole genome shotgun (WGS) entry which is preliminary data.</text>
</comment>